<dbReference type="RefSeq" id="WP_087512996.1">
    <property type="nucleotide sequence ID" value="NZ_CP032134.1"/>
</dbReference>
<dbReference type="Proteomes" id="UP000263753">
    <property type="component" value="Chromosome"/>
</dbReference>
<evidence type="ECO:0000313" key="3">
    <source>
        <dbReference type="Proteomes" id="UP000263753"/>
    </source>
</evidence>
<keyword evidence="1" id="KW-1133">Transmembrane helix</keyword>
<gene>
    <name evidence="2" type="ORF">CDG60_01435</name>
</gene>
<organism evidence="2 3">
    <name type="scientific">Acinetobacter chinensis</name>
    <dbReference type="NCBI Taxonomy" id="2004650"/>
    <lineage>
        <taxon>Bacteria</taxon>
        <taxon>Pseudomonadati</taxon>
        <taxon>Pseudomonadota</taxon>
        <taxon>Gammaproteobacteria</taxon>
        <taxon>Moraxellales</taxon>
        <taxon>Moraxellaceae</taxon>
        <taxon>Acinetobacter</taxon>
    </lineage>
</organism>
<dbReference type="PROSITE" id="PS51257">
    <property type="entry name" value="PROKAR_LIPOPROTEIN"/>
    <property type="match status" value="1"/>
</dbReference>
<reference evidence="3" key="1">
    <citation type="submission" date="2018-09" db="EMBL/GenBank/DDBJ databases">
        <title>The complete genome of Acinetobacter sp. strain WCHAc010005.</title>
        <authorList>
            <person name="Hu Y."/>
            <person name="Long H."/>
            <person name="Feng Y."/>
            <person name="Zong Z."/>
        </authorList>
    </citation>
    <scope>NUCLEOTIDE SEQUENCE [LARGE SCALE GENOMIC DNA]</scope>
    <source>
        <strain evidence="3">WCHAc010005</strain>
    </source>
</reference>
<feature type="transmembrane region" description="Helical" evidence="1">
    <location>
        <begin position="21"/>
        <end position="43"/>
    </location>
</feature>
<proteinExistence type="predicted"/>
<evidence type="ECO:0000256" key="1">
    <source>
        <dbReference type="SAM" id="Phobius"/>
    </source>
</evidence>
<name>A0A3B7LRQ0_9GAMM</name>
<accession>A0A3B7LRQ0</accession>
<sequence length="93" mass="10687">MQPERAMIFGSVPKLPMKYMAWLMPLVLSCLMSGTISFANMLMNLGWIDGFLSRWFSTWMISWLMAYPVVLIFLPLVRRLMSLIIDTAPPTAK</sequence>
<dbReference type="EMBL" id="CP032134">
    <property type="protein sequence ID" value="AXY55386.1"/>
    <property type="molecule type" value="Genomic_DNA"/>
</dbReference>
<keyword evidence="1" id="KW-0812">Transmembrane</keyword>
<dbReference type="AlphaFoldDB" id="A0A3B7LRQ0"/>
<dbReference type="InterPro" id="IPR021529">
    <property type="entry name" value="DUF2798"/>
</dbReference>
<dbReference type="Pfam" id="PF11391">
    <property type="entry name" value="DUF2798"/>
    <property type="match status" value="1"/>
</dbReference>
<protein>
    <submittedName>
        <fullName evidence="2">DUF2798 domain-containing protein</fullName>
    </submittedName>
</protein>
<keyword evidence="1" id="KW-0472">Membrane</keyword>
<feature type="transmembrane region" description="Helical" evidence="1">
    <location>
        <begin position="55"/>
        <end position="77"/>
    </location>
</feature>
<evidence type="ECO:0000313" key="2">
    <source>
        <dbReference type="EMBL" id="AXY55386.1"/>
    </source>
</evidence>
<dbReference type="KEGG" id="achi:CDG60_01435"/>